<dbReference type="AlphaFoldDB" id="A0A8S1SAC3"/>
<keyword evidence="2" id="KW-1185">Reference proteome</keyword>
<accession>A0A8S1SAC3</accession>
<protein>
    <submittedName>
        <fullName evidence="1">Uncharacterized protein</fullName>
    </submittedName>
</protein>
<comment type="caution">
    <text evidence="1">The sequence shown here is derived from an EMBL/GenBank/DDBJ whole genome shotgun (WGS) entry which is preliminary data.</text>
</comment>
<dbReference type="OrthoDB" id="297597at2759"/>
<organism evidence="1 2">
    <name type="scientific">Paramecium pentaurelia</name>
    <dbReference type="NCBI Taxonomy" id="43138"/>
    <lineage>
        <taxon>Eukaryota</taxon>
        <taxon>Sar</taxon>
        <taxon>Alveolata</taxon>
        <taxon>Ciliophora</taxon>
        <taxon>Intramacronucleata</taxon>
        <taxon>Oligohymenophorea</taxon>
        <taxon>Peniculida</taxon>
        <taxon>Parameciidae</taxon>
        <taxon>Paramecium</taxon>
    </lineage>
</organism>
<gene>
    <name evidence="1" type="ORF">PPENT_87.1.T0050096</name>
</gene>
<evidence type="ECO:0000313" key="2">
    <source>
        <dbReference type="Proteomes" id="UP000689195"/>
    </source>
</evidence>
<dbReference type="Proteomes" id="UP000689195">
    <property type="component" value="Unassembled WGS sequence"/>
</dbReference>
<reference evidence="1" key="1">
    <citation type="submission" date="2021-01" db="EMBL/GenBank/DDBJ databases">
        <authorList>
            <consortium name="Genoscope - CEA"/>
            <person name="William W."/>
        </authorList>
    </citation>
    <scope>NUCLEOTIDE SEQUENCE</scope>
</reference>
<sequence>MNIYKSIGRLSSFRFSTSVIEILNKFDEDYYVKNFLNTFNSTGFPQANLKIGNKTCNLIGLPRSGVQETIVDDLTELLLKDQKKNNFLIQIDPSPYLYAKRQLYKFYHSKVDPIITDNLFEQLPTLPIDTNELRLDLAIFDSIHLIQQHPQINAENKQIIFEYLNGQKLGYYQSTLKKLKEAILKDGQLSQQLSQESDEMAQKFADLLSNTILYRDQNQNEIVQISLLQALYMTTLKGSNIHLIGMSQIYQRIASGIFLSLSEVKEMFNNICQEIQSKSISENNLNYLFDFQTMLWKQKGIEYYLLFNINRYLKNSKGDDVTVVVDALHYDPLRIAISNQQNNFIEEIENSYFAEFQYPKLEKPENDDQVLEKHAILSSILSFQIWKEPCINNPFPYLSKDFKKMTVDQQQEIHDKFNKFYEKYSKQIQDVKNSLKQQ</sequence>
<evidence type="ECO:0000313" key="1">
    <source>
        <dbReference type="EMBL" id="CAD8136330.1"/>
    </source>
</evidence>
<name>A0A8S1SAC3_9CILI</name>
<dbReference type="EMBL" id="CAJJDO010000005">
    <property type="protein sequence ID" value="CAD8136330.1"/>
    <property type="molecule type" value="Genomic_DNA"/>
</dbReference>
<proteinExistence type="predicted"/>